<evidence type="ECO:0000256" key="2">
    <source>
        <dbReference type="ARBA" id="ARBA00023315"/>
    </source>
</evidence>
<dbReference type="Gene3D" id="3.40.630.30">
    <property type="match status" value="1"/>
</dbReference>
<evidence type="ECO:0000256" key="1">
    <source>
        <dbReference type="ARBA" id="ARBA00022679"/>
    </source>
</evidence>
<dbReference type="EMBL" id="JAYXHS010000001">
    <property type="protein sequence ID" value="MEC5385162.1"/>
    <property type="molecule type" value="Genomic_DNA"/>
</dbReference>
<dbReference type="InterPro" id="IPR050680">
    <property type="entry name" value="YpeA/RimI_acetyltransf"/>
</dbReference>
<keyword evidence="5" id="KW-1185">Reference proteome</keyword>
<dbReference type="PANTHER" id="PTHR43420">
    <property type="entry name" value="ACETYLTRANSFERASE"/>
    <property type="match status" value="1"/>
</dbReference>
<accession>A0ABU6K180</accession>
<dbReference type="SUPFAM" id="SSF55729">
    <property type="entry name" value="Acyl-CoA N-acyltransferases (Nat)"/>
    <property type="match status" value="1"/>
</dbReference>
<evidence type="ECO:0000313" key="5">
    <source>
        <dbReference type="Proteomes" id="UP001331561"/>
    </source>
</evidence>
<proteinExistence type="predicted"/>
<name>A0ABU6K180_9RHOO</name>
<dbReference type="Pfam" id="PF00583">
    <property type="entry name" value="Acetyltransf_1"/>
    <property type="match status" value="1"/>
</dbReference>
<dbReference type="Proteomes" id="UP001331561">
    <property type="component" value="Unassembled WGS sequence"/>
</dbReference>
<reference evidence="4 5" key="1">
    <citation type="submission" date="2024-01" db="EMBL/GenBank/DDBJ databases">
        <title>Uliginosibacterium soil sp. nov.</title>
        <authorList>
            <person name="Lv Y."/>
        </authorList>
    </citation>
    <scope>NUCLEOTIDE SEQUENCE [LARGE SCALE GENOMIC DNA]</scope>
    <source>
        <strain evidence="4 5">H3</strain>
    </source>
</reference>
<dbReference type="PROSITE" id="PS51186">
    <property type="entry name" value="GNAT"/>
    <property type="match status" value="1"/>
</dbReference>
<protein>
    <submittedName>
        <fullName evidence="4">GNAT family N-acetyltransferase</fullName>
    </submittedName>
</protein>
<dbReference type="InterPro" id="IPR016181">
    <property type="entry name" value="Acyl_CoA_acyltransferase"/>
</dbReference>
<dbReference type="InterPro" id="IPR000182">
    <property type="entry name" value="GNAT_dom"/>
</dbReference>
<evidence type="ECO:0000313" key="4">
    <source>
        <dbReference type="EMBL" id="MEC5385162.1"/>
    </source>
</evidence>
<comment type="caution">
    <text evidence="4">The sequence shown here is derived from an EMBL/GenBank/DDBJ whole genome shotgun (WGS) entry which is preliminary data.</text>
</comment>
<dbReference type="CDD" id="cd04301">
    <property type="entry name" value="NAT_SF"/>
    <property type="match status" value="1"/>
</dbReference>
<dbReference type="RefSeq" id="WP_327598124.1">
    <property type="nucleotide sequence ID" value="NZ_JAYXHS010000001.1"/>
</dbReference>
<gene>
    <name evidence="4" type="ORF">VVD49_05470</name>
</gene>
<evidence type="ECO:0000259" key="3">
    <source>
        <dbReference type="PROSITE" id="PS51186"/>
    </source>
</evidence>
<keyword evidence="1" id="KW-0808">Transferase</keyword>
<organism evidence="4 5">
    <name type="scientific">Uliginosibacterium silvisoli</name>
    <dbReference type="NCBI Taxonomy" id="3114758"/>
    <lineage>
        <taxon>Bacteria</taxon>
        <taxon>Pseudomonadati</taxon>
        <taxon>Pseudomonadota</taxon>
        <taxon>Betaproteobacteria</taxon>
        <taxon>Rhodocyclales</taxon>
        <taxon>Zoogloeaceae</taxon>
        <taxon>Uliginosibacterium</taxon>
    </lineage>
</organism>
<feature type="domain" description="N-acetyltransferase" evidence="3">
    <location>
        <begin position="3"/>
        <end position="161"/>
    </location>
</feature>
<keyword evidence="2" id="KW-0012">Acyltransferase</keyword>
<sequence length="161" mass="17356">MSLHISPLDLHEPSHTSALIDLLDHYARDPMGGGTGLSVHARTHLVEALRLRADYFAHLAWLEGEAVGLINCFEGFSSFAARPLLNVHDLAVRREHRGKGIGRALLAAAEAQARARGCCKLTLEVLDRNAVAMSAYLGFGFAPYALDPAAGSAVFLQKLLD</sequence>